<dbReference type="GO" id="GO:0080044">
    <property type="term" value="F:quercetin 7-O-glucosyltransferase activity"/>
    <property type="evidence" value="ECO:0007669"/>
    <property type="project" value="TreeGrafter"/>
</dbReference>
<dbReference type="InterPro" id="IPR035595">
    <property type="entry name" value="UDP_glycos_trans_CS"/>
</dbReference>
<sequence>MERQSDHQAHIISFLFPAQGHINPNLQFCKRLVAKGLKVTLITTISIRNTIYPSKSQMPDESDLSGINIEFISDGFNDAKKVAAQIAEDIDAYLELFKVAVMQSLIKFLQTTGEWDCQPKVIVYDSNMPWIQDVADQFGLYGAAFFTASCAVANIFHLANEGVVKLPVEGQVSVPGMPLLESKDVPSSLHEVTCYSIILKLLLSQFDNLSRAKWVLFSSFDQLEGEVLKTLPSQWAIKTIGPTIPSMYLDKRLNTDRDYGLYLLKPDEGTTKAWLNAKKEGSVLYISFGSLANLSEEQAQEVAYALKTIKHSFIWVVREPERKKLPTDFIENLPDNGLILSWCSQLEVLNHSAIGCFLTHCGWNSVLEALSAGVPMVAMPQWMDQPTNAKYVEDVWKVGIRVKTNQSGKVIPRDEINHCISQVMDEGTTKRDIEHSCHG</sequence>
<protein>
    <recommendedName>
        <fullName evidence="4">Glycosyltransferase</fullName>
        <ecNumber evidence="4">2.4.1.-</ecNumber>
    </recommendedName>
</protein>
<accession>A0A2I6B3Q7</accession>
<evidence type="ECO:0000256" key="1">
    <source>
        <dbReference type="ARBA" id="ARBA00009995"/>
    </source>
</evidence>
<evidence type="ECO:0000256" key="4">
    <source>
        <dbReference type="RuleBase" id="RU362057"/>
    </source>
</evidence>
<name>A0A2I6B3Q7_RHORB</name>
<dbReference type="Pfam" id="PF00201">
    <property type="entry name" value="UDPGT"/>
    <property type="match status" value="1"/>
</dbReference>
<comment type="similarity">
    <text evidence="1 3">Belongs to the UDP-glycosyltransferase family.</text>
</comment>
<dbReference type="EC" id="2.4.1.-" evidence="4"/>
<keyword evidence="3" id="KW-0328">Glycosyltransferase</keyword>
<evidence type="ECO:0000313" key="5">
    <source>
        <dbReference type="EMBL" id="AUI41137.1"/>
    </source>
</evidence>
<dbReference type="SUPFAM" id="SSF53756">
    <property type="entry name" value="UDP-Glycosyltransferase/glycogen phosphorylase"/>
    <property type="match status" value="1"/>
</dbReference>
<dbReference type="FunFam" id="3.40.50.2000:FF:000019">
    <property type="entry name" value="Glycosyltransferase"/>
    <property type="match status" value="1"/>
</dbReference>
<dbReference type="Gene3D" id="3.40.50.2000">
    <property type="entry name" value="Glycogen Phosphorylase B"/>
    <property type="match status" value="2"/>
</dbReference>
<dbReference type="InterPro" id="IPR002213">
    <property type="entry name" value="UDP_glucos_trans"/>
</dbReference>
<proteinExistence type="evidence at transcript level"/>
<dbReference type="PANTHER" id="PTHR11926:SF1560">
    <property type="entry name" value="UDP-GLYCOSYLTRANSFERASE 74E1-RELATED"/>
    <property type="match status" value="1"/>
</dbReference>
<dbReference type="PANTHER" id="PTHR11926">
    <property type="entry name" value="GLUCOSYL/GLUCURONOSYL TRANSFERASES"/>
    <property type="match status" value="1"/>
</dbReference>
<organism evidence="5">
    <name type="scientific">Rhodiola rosea</name>
    <name type="common">Roseroot</name>
    <name type="synonym">Sedum rhodiola</name>
    <dbReference type="NCBI Taxonomy" id="203015"/>
    <lineage>
        <taxon>Eukaryota</taxon>
        <taxon>Viridiplantae</taxon>
        <taxon>Streptophyta</taxon>
        <taxon>Embryophyta</taxon>
        <taxon>Tracheophyta</taxon>
        <taxon>Spermatophyta</taxon>
        <taxon>Magnoliopsida</taxon>
        <taxon>eudicotyledons</taxon>
        <taxon>Gunneridae</taxon>
        <taxon>Pentapetalae</taxon>
        <taxon>Saxifragales</taxon>
        <taxon>Crassulaceae</taxon>
        <taxon>Rhodiola</taxon>
    </lineage>
</organism>
<evidence type="ECO:0000256" key="2">
    <source>
        <dbReference type="ARBA" id="ARBA00022679"/>
    </source>
</evidence>
<dbReference type="CDD" id="cd03784">
    <property type="entry name" value="GT1_Gtf-like"/>
    <property type="match status" value="1"/>
</dbReference>
<reference evidence="5" key="1">
    <citation type="journal article" date="2018" name="Mol. Plant">
        <title>Complete pathway elucidation and heterologous reconstitution of Rhodiola salidroside biosynthesis.</title>
        <authorList>
            <person name="Torrens-Spence M.P."/>
            <person name="Pluskal T."/>
            <person name="Li F.S."/>
            <person name="Carballo V."/>
            <person name="Weng J.K."/>
        </authorList>
    </citation>
    <scope>NUCLEOTIDE SEQUENCE</scope>
</reference>
<dbReference type="AlphaFoldDB" id="A0A2I6B3Q7"/>
<dbReference type="GO" id="GO:0080043">
    <property type="term" value="F:quercetin 3-O-glucosyltransferase activity"/>
    <property type="evidence" value="ECO:0007669"/>
    <property type="project" value="TreeGrafter"/>
</dbReference>
<evidence type="ECO:0000256" key="3">
    <source>
        <dbReference type="RuleBase" id="RU003718"/>
    </source>
</evidence>
<keyword evidence="2 3" id="KW-0808">Transferase</keyword>
<dbReference type="PROSITE" id="PS00375">
    <property type="entry name" value="UDPGT"/>
    <property type="match status" value="1"/>
</dbReference>
<dbReference type="EMBL" id="MF674548">
    <property type="protein sequence ID" value="AUI41137.1"/>
    <property type="molecule type" value="mRNA"/>
</dbReference>